<organism evidence="2 3">
    <name type="scientific">Toxoplasma gondii p89</name>
    <dbReference type="NCBI Taxonomy" id="943119"/>
    <lineage>
        <taxon>Eukaryota</taxon>
        <taxon>Sar</taxon>
        <taxon>Alveolata</taxon>
        <taxon>Apicomplexa</taxon>
        <taxon>Conoidasida</taxon>
        <taxon>Coccidia</taxon>
        <taxon>Eucoccidiorida</taxon>
        <taxon>Eimeriorina</taxon>
        <taxon>Sarcocystidae</taxon>
        <taxon>Toxoplasma</taxon>
    </lineage>
</organism>
<evidence type="ECO:0000313" key="2">
    <source>
        <dbReference type="EMBL" id="KFG48362.1"/>
    </source>
</evidence>
<reference evidence="2 3" key="1">
    <citation type="submission" date="2014-03" db="EMBL/GenBank/DDBJ databases">
        <authorList>
            <person name="Sibley D."/>
            <person name="Venepally P."/>
            <person name="Karamycheva S."/>
            <person name="Hadjithomas M."/>
            <person name="Khan A."/>
            <person name="Brunk B."/>
            <person name="Roos D."/>
            <person name="Caler E."/>
            <person name="Lorenzi H."/>
        </authorList>
    </citation>
    <scope>NUCLEOTIDE SEQUENCE [LARGE SCALE GENOMIC DNA]</scope>
    <source>
        <strain evidence="3">p89</strain>
    </source>
</reference>
<dbReference type="Proteomes" id="UP000028828">
    <property type="component" value="Unassembled WGS sequence"/>
</dbReference>
<evidence type="ECO:0000256" key="1">
    <source>
        <dbReference type="SAM" id="MobiDB-lite"/>
    </source>
</evidence>
<proteinExistence type="predicted"/>
<feature type="region of interest" description="Disordered" evidence="1">
    <location>
        <begin position="859"/>
        <end position="905"/>
    </location>
</feature>
<dbReference type="VEuPathDB" id="ToxoDB:TGP89_248440"/>
<name>A0A086KVE4_TOXGO</name>
<feature type="region of interest" description="Disordered" evidence="1">
    <location>
        <begin position="741"/>
        <end position="769"/>
    </location>
</feature>
<evidence type="ECO:0000313" key="3">
    <source>
        <dbReference type="Proteomes" id="UP000028828"/>
    </source>
</evidence>
<feature type="region of interest" description="Disordered" evidence="1">
    <location>
        <begin position="798"/>
        <end position="837"/>
    </location>
</feature>
<feature type="region of interest" description="Disordered" evidence="1">
    <location>
        <begin position="366"/>
        <end position="395"/>
    </location>
</feature>
<feature type="compositionally biased region" description="Polar residues" evidence="1">
    <location>
        <begin position="807"/>
        <end position="825"/>
    </location>
</feature>
<feature type="compositionally biased region" description="Polar residues" evidence="1">
    <location>
        <begin position="952"/>
        <end position="971"/>
    </location>
</feature>
<feature type="compositionally biased region" description="Polar residues" evidence="1">
    <location>
        <begin position="752"/>
        <end position="764"/>
    </location>
</feature>
<sequence>MDGLSRQNFWNELSCCLLLLQNIERYNSYMHDLCRAAAGLPSLPHLPVGLHGLGNRSPTSLLSENDKRTLTVVSATLCGEGTGPAPSPCPTAPEQLPGVTFDRSTQRLEETCHETRHPQKARSSGKVPLPCTRLPDALSSSTLLPIPLQMLKIVLIAPRLLAWGYLWERRLLRRIRNPLPVYYPPDHFGTEAILCRADRMPDTGVKVVSHKPKTTATPGDAPRTYQPFTSVIPILVDREMTTKLVQICKRKKAGLHGLIISTASVAISELMWNRKTVLKEIDSMLENKQYMRKATETSAQTHHDGHDWLPFHPFESAGRVTAAFGPPGATKQGRNCGFGSNMTSENAEPTESANLSNKMEENCTVCPTPTVLSPTRHRPVQGPTKNNRFPDNAVRGRLSPENQLASIVKPSSSIHGENEYTVDSRGVSVHNYQSQNTQTDGKHVDRDPTFAQSAAAHRPSRCRRGSGKQDTVSCASIRGKRMWGTWSAAGAACKRARYAFEQLQAMMRRPTCELNPDRLGASHVENHTGPVYLYSLQAVSGRRWFKHTKRDEFEPTEFEDQMLFQSFLLEQAQAVLPQLAPGDPFGIGHVEEMETRSCNFKRDTPLLFWGKCDENQNTQASSRRVTLPNFQLSLSPSAKPGTGRGVSLSPRREKQECNAEDDCCGITACTALPSPQMCHAVMMDTTSNMRKLPQDCGQSPLVGQVGAQPPFATSVADILPEQRVGFSSTTETESCFETVRNSSDETRVPSDSEATVSRMPTGQEDNVRERCETECQPSCCKDTIETPTVASTAAQEFVRPETDILGQENSPASGEATRTQKANSTLDKRGSGFQNATDITRFGIPASFSFCSRWTDPAHGHNGPTKSKHSSALSGSSPLSRNTCNASENGGGAIGEPRESKGKMPSIRNSLALSLVKIRSWIARKSRGEKRMVTPQPGESSRPPKVSLEGPDTQTCDSQASTTNNKEASNVQVTSRAAMGSYALVIPIRIRVPPKSADLKEELWELAIKSAKDVHAIVNAQRPFQPSYALVPWHSITVYVGSIIDRLPLLRKLGGMKPTYRPSAFLISNGGKWDVTSVDTFMHQLLLEVAHMAKRQRSIAVYRLLRHNQLMEERTRLTDRKKHGMQAELGEFVVRNPIFPAASISGSPNRHLHRLMLSNRISTSPSGTRPPSFTGENIPRAVSASTHIKRSIRIEEVGGTNPSSRLLHLKKLPRTPTSARYGAPTKKTTATTATMAKTVPKFHPFSLKIESSWSVVAQHNVGLNYFAHNIVTVDGCLNWTLQYHTNMVSHELAMCYANRIVEILEKVCRIEEFKDNSDLEANEPHQHMTNLSTTMLPGPRSFSHDAEHPTTFHGCQKEVEGTMRRRLTEVSKNSNPHGSK</sequence>
<dbReference type="OrthoDB" id="342498at2759"/>
<protein>
    <submittedName>
        <fullName evidence="2">Uncharacterized protein</fullName>
    </submittedName>
</protein>
<accession>A0A086KVE4</accession>
<dbReference type="EMBL" id="AEYI02000528">
    <property type="protein sequence ID" value="KFG48362.1"/>
    <property type="molecule type" value="Genomic_DNA"/>
</dbReference>
<feature type="region of interest" description="Disordered" evidence="1">
    <location>
        <begin position="927"/>
        <end position="971"/>
    </location>
</feature>
<comment type="caution">
    <text evidence="2">The sequence shown here is derived from an EMBL/GenBank/DDBJ whole genome shotgun (WGS) entry which is preliminary data.</text>
</comment>
<gene>
    <name evidence="2" type="ORF">TGP89_248440</name>
</gene>
<feature type="compositionally biased region" description="Low complexity" evidence="1">
    <location>
        <begin position="870"/>
        <end position="880"/>
    </location>
</feature>